<accession>W0RCD5</accession>
<dbReference type="OrthoDB" id="9794228at2"/>
<dbReference type="KEGG" id="gba:J421_1207"/>
<evidence type="ECO:0000313" key="1">
    <source>
        <dbReference type="EMBL" id="AHG88744.1"/>
    </source>
</evidence>
<sequence length="191" mass="19043">MRSLVALSLGAAVVAGGALLAPTPLAARALSFAENLPLIGTGGGHSFTRNCPAGSVLTGVRWRTGAVVDGIGIQCSTVRSDGTLGPRTDVGSMAGGNGGTAGRDDCHGGVVAGQNGATAGVSLGSLFFRCFQWSPAARAYTGAVNYTINVRIGLLISASESQCHDGDKPAVGLYGRHGSFIDAVGVICGKP</sequence>
<dbReference type="EMBL" id="CP007128">
    <property type="protein sequence ID" value="AHG88744.1"/>
    <property type="molecule type" value="Genomic_DNA"/>
</dbReference>
<keyword evidence="2" id="KW-1185">Reference proteome</keyword>
<dbReference type="AlphaFoldDB" id="W0RCD5"/>
<dbReference type="STRING" id="861299.J421_1207"/>
<dbReference type="HOGENOM" id="CLU_1466213_0_0_0"/>
<name>W0RCD5_9BACT</name>
<reference evidence="1 2" key="1">
    <citation type="journal article" date="2014" name="Genome Announc.">
        <title>Genome Sequence and Methylome of Soil Bacterium Gemmatirosa kalamazoonensis KBS708T, a Member of the Rarely Cultivated Gemmatimonadetes Phylum.</title>
        <authorList>
            <person name="Debruyn J.M."/>
            <person name="Radosevich M."/>
            <person name="Wommack K.E."/>
            <person name="Polson S.W."/>
            <person name="Hauser L.J."/>
            <person name="Fawaz M.N."/>
            <person name="Korlach J."/>
            <person name="Tsai Y.C."/>
        </authorList>
    </citation>
    <scope>NUCLEOTIDE SEQUENCE [LARGE SCALE GENOMIC DNA]</scope>
    <source>
        <strain evidence="1 2">KBS708</strain>
    </source>
</reference>
<evidence type="ECO:0000313" key="2">
    <source>
        <dbReference type="Proteomes" id="UP000019151"/>
    </source>
</evidence>
<gene>
    <name evidence="1" type="ORF">J421_1207</name>
</gene>
<organism evidence="1 2">
    <name type="scientific">Gemmatirosa kalamazoonensis</name>
    <dbReference type="NCBI Taxonomy" id="861299"/>
    <lineage>
        <taxon>Bacteria</taxon>
        <taxon>Pseudomonadati</taxon>
        <taxon>Gemmatimonadota</taxon>
        <taxon>Gemmatimonadia</taxon>
        <taxon>Gemmatimonadales</taxon>
        <taxon>Gemmatimonadaceae</taxon>
        <taxon>Gemmatirosa</taxon>
    </lineage>
</organism>
<dbReference type="RefSeq" id="WP_025410269.1">
    <property type="nucleotide sequence ID" value="NZ_CP007128.1"/>
</dbReference>
<proteinExistence type="predicted"/>
<dbReference type="Proteomes" id="UP000019151">
    <property type="component" value="Chromosome"/>
</dbReference>
<dbReference type="InParanoid" id="W0RCD5"/>
<protein>
    <submittedName>
        <fullName evidence="1">Uncharacterized protein</fullName>
    </submittedName>
</protein>